<organism evidence="3 4">
    <name type="scientific">Oculimacula yallundae</name>
    <dbReference type="NCBI Taxonomy" id="86028"/>
    <lineage>
        <taxon>Eukaryota</taxon>
        <taxon>Fungi</taxon>
        <taxon>Dikarya</taxon>
        <taxon>Ascomycota</taxon>
        <taxon>Pezizomycotina</taxon>
        <taxon>Leotiomycetes</taxon>
        <taxon>Helotiales</taxon>
        <taxon>Ploettnerulaceae</taxon>
        <taxon>Oculimacula</taxon>
    </lineage>
</organism>
<name>A0ABR4CGM6_9HELO</name>
<feature type="region of interest" description="Disordered" evidence="1">
    <location>
        <begin position="147"/>
        <end position="244"/>
    </location>
</feature>
<proteinExistence type="predicted"/>
<evidence type="ECO:0000313" key="3">
    <source>
        <dbReference type="EMBL" id="KAL2068318.1"/>
    </source>
</evidence>
<reference evidence="3 4" key="1">
    <citation type="journal article" date="2024" name="Commun. Biol.">
        <title>Comparative genomic analysis of thermophilic fungi reveals convergent evolutionary adaptations and gene losses.</title>
        <authorList>
            <person name="Steindorff A.S."/>
            <person name="Aguilar-Pontes M.V."/>
            <person name="Robinson A.J."/>
            <person name="Andreopoulos B."/>
            <person name="LaButti K."/>
            <person name="Kuo A."/>
            <person name="Mondo S."/>
            <person name="Riley R."/>
            <person name="Otillar R."/>
            <person name="Haridas S."/>
            <person name="Lipzen A."/>
            <person name="Grimwood J."/>
            <person name="Schmutz J."/>
            <person name="Clum A."/>
            <person name="Reid I.D."/>
            <person name="Moisan M.C."/>
            <person name="Butler G."/>
            <person name="Nguyen T.T.M."/>
            <person name="Dewar K."/>
            <person name="Conant G."/>
            <person name="Drula E."/>
            <person name="Henrissat B."/>
            <person name="Hansel C."/>
            <person name="Singer S."/>
            <person name="Hutchinson M.I."/>
            <person name="de Vries R.P."/>
            <person name="Natvig D.O."/>
            <person name="Powell A.J."/>
            <person name="Tsang A."/>
            <person name="Grigoriev I.V."/>
        </authorList>
    </citation>
    <scope>NUCLEOTIDE SEQUENCE [LARGE SCALE GENOMIC DNA]</scope>
    <source>
        <strain evidence="3 4">CBS 494.80</strain>
    </source>
</reference>
<evidence type="ECO:0000256" key="2">
    <source>
        <dbReference type="SAM" id="SignalP"/>
    </source>
</evidence>
<protein>
    <submittedName>
        <fullName evidence="3">Uncharacterized protein</fullName>
    </submittedName>
</protein>
<feature type="compositionally biased region" description="Low complexity" evidence="1">
    <location>
        <begin position="234"/>
        <end position="244"/>
    </location>
</feature>
<feature type="chain" id="PRO_5045602786" evidence="2">
    <location>
        <begin position="23"/>
        <end position="760"/>
    </location>
</feature>
<feature type="signal peptide" evidence="2">
    <location>
        <begin position="1"/>
        <end position="22"/>
    </location>
</feature>
<gene>
    <name evidence="3" type="ORF">VTL71DRAFT_16416</name>
</gene>
<feature type="compositionally biased region" description="Polar residues" evidence="1">
    <location>
        <begin position="149"/>
        <end position="159"/>
    </location>
</feature>
<keyword evidence="2" id="KW-0732">Signal</keyword>
<dbReference type="Proteomes" id="UP001595075">
    <property type="component" value="Unassembled WGS sequence"/>
</dbReference>
<feature type="compositionally biased region" description="Low complexity" evidence="1">
    <location>
        <begin position="171"/>
        <end position="189"/>
    </location>
</feature>
<dbReference type="EMBL" id="JAZHXI010000009">
    <property type="protein sequence ID" value="KAL2068318.1"/>
    <property type="molecule type" value="Genomic_DNA"/>
</dbReference>
<keyword evidence="4" id="KW-1185">Reference proteome</keyword>
<sequence length="760" mass="80009">MLLLSSVKGAVIFSLVWNLALGRVHLKARQDVQGGVISAIPLCVVTAEGTLFTATSGVLPTDGCPSTTQAAVPFPTFITIPASISGSSDTFSQTVFADLATLTVTETVTTDFVRADSSGGTSTVTLPIVVGPGGVGFVGVTGALPTDVSIDTKQNSPATPVNDRPDEKSPDQSPGDDSPGGDNSHNNGSDGDDNTEAGGPSPGGAPPGGAPPGGDNSNNDDSRKDDENDDGDDQSLTASTASVTSTQSCVLTQVACTQTCTISSSSGASAPTTICGDSGLCRRQVGEGGCTSTTSTITLTSFTTASASVLLCQARSCGSTACGISPPNVAHAVVTNAPGDQIPSLESIASVASKRTLSRITRVDKIIKRFGDRTDPTSIRQLDFTDPNTWYDVSTVHNDYPPADHWYSHALILISTQGPTNYISAIGNNQQEGDPSSTKFDYSDLRQNAITTGSGPSEGCTSVLVYSERGVWIAHFWELEQMQAADFDNQVIDFIRLGRKGVFEGLSDVIPSLFSGPTPGTEEGEIVEVPLFSGAVIFTPSYRSVAHVPAGQQMTDPIYGDQVRQIKRVLVNLLPGFTAANANQKINVATYKPVGRIEERQLEPFKGLLTFEYVPQHISSNNGQCEVRRAIRYHIEDVISPIIEWNWPMAELSRSKSKRQKSCPMKSPTSDLAQPASFFDISKPAGGVVEPTPSMPEIQPEPTAVTTTTTASDLIQTNGPVLCSNWLLSANGVQVGTNCDGDPNKTVTMMLGEKMIQTSV</sequence>
<comment type="caution">
    <text evidence="3">The sequence shown here is derived from an EMBL/GenBank/DDBJ whole genome shotgun (WGS) entry which is preliminary data.</text>
</comment>
<evidence type="ECO:0000256" key="1">
    <source>
        <dbReference type="SAM" id="MobiDB-lite"/>
    </source>
</evidence>
<accession>A0ABR4CGM6</accession>
<evidence type="ECO:0000313" key="4">
    <source>
        <dbReference type="Proteomes" id="UP001595075"/>
    </source>
</evidence>